<feature type="region of interest" description="Disordered" evidence="4">
    <location>
        <begin position="159"/>
        <end position="180"/>
    </location>
</feature>
<reference evidence="7" key="2">
    <citation type="journal article" date="2019" name="Mol. Plant Microbe Interact.">
        <title>Genome sequence resources for four phytopathogenic fungi from the Colletotrichum orbiculare species complex.</title>
        <authorList>
            <person name="Gan P."/>
            <person name="Tsushima A."/>
            <person name="Narusaka M."/>
            <person name="Narusaka Y."/>
            <person name="Takano Y."/>
            <person name="Kubo Y."/>
            <person name="Shirasu K."/>
        </authorList>
    </citation>
    <scope>GENOME REANNOTATION</scope>
    <source>
        <strain evidence="7">104-T / ATCC 96160 / CBS 514.97 / LARS 414 / MAFF 240422</strain>
    </source>
</reference>
<dbReference type="InterPro" id="IPR028275">
    <property type="entry name" value="CLU_N"/>
</dbReference>
<organism evidence="6 7">
    <name type="scientific">Colletotrichum orbiculare (strain 104-T / ATCC 96160 / CBS 514.97 / LARS 414 / MAFF 240422)</name>
    <name type="common">Cucumber anthracnose fungus</name>
    <name type="synonym">Colletotrichum lagenarium</name>
    <dbReference type="NCBI Taxonomy" id="1213857"/>
    <lineage>
        <taxon>Eukaryota</taxon>
        <taxon>Fungi</taxon>
        <taxon>Dikarya</taxon>
        <taxon>Ascomycota</taxon>
        <taxon>Pezizomycotina</taxon>
        <taxon>Sordariomycetes</taxon>
        <taxon>Hypocreomycetidae</taxon>
        <taxon>Glomerellales</taxon>
        <taxon>Glomerellaceae</taxon>
        <taxon>Colletotrichum</taxon>
        <taxon>Colletotrichum orbiculare species complex</taxon>
    </lineage>
</organism>
<evidence type="ECO:0000259" key="5">
    <source>
        <dbReference type="PROSITE" id="PS51823"/>
    </source>
</evidence>
<dbReference type="GO" id="GO:0003729">
    <property type="term" value="F:mRNA binding"/>
    <property type="evidence" value="ECO:0007669"/>
    <property type="project" value="TreeGrafter"/>
</dbReference>
<name>A0A484FSS1_COLOR</name>
<keyword evidence="7" id="KW-1185">Reference proteome</keyword>
<dbReference type="GO" id="GO:0007005">
    <property type="term" value="P:mitochondrion organization"/>
    <property type="evidence" value="ECO:0007669"/>
    <property type="project" value="UniProtKB-UniRule"/>
</dbReference>
<accession>A0A484FSS1</accession>
<feature type="repeat" description="TPR" evidence="3">
    <location>
        <begin position="1039"/>
        <end position="1072"/>
    </location>
</feature>
<feature type="compositionally biased region" description="Polar residues" evidence="4">
    <location>
        <begin position="924"/>
        <end position="945"/>
    </location>
</feature>
<feature type="compositionally biased region" description="Basic and acidic residues" evidence="4">
    <location>
        <begin position="624"/>
        <end position="634"/>
    </location>
</feature>
<feature type="compositionally biased region" description="Polar residues" evidence="4">
    <location>
        <begin position="1258"/>
        <end position="1273"/>
    </location>
</feature>
<keyword evidence="2" id="KW-0694">RNA-binding</keyword>
<dbReference type="GO" id="GO:0005737">
    <property type="term" value="C:cytoplasm"/>
    <property type="evidence" value="ECO:0007669"/>
    <property type="project" value="UniProtKB-SubCell"/>
</dbReference>
<proteinExistence type="inferred from homology"/>
<dbReference type="FunFam" id="1.25.40.10:FF:000293">
    <property type="entry name" value="Clustered mitochondria protein homolog"/>
    <property type="match status" value="1"/>
</dbReference>
<feature type="compositionally biased region" description="Polar residues" evidence="4">
    <location>
        <begin position="22"/>
        <end position="31"/>
    </location>
</feature>
<dbReference type="Pfam" id="PF13424">
    <property type="entry name" value="TPR_12"/>
    <property type="match status" value="2"/>
</dbReference>
<dbReference type="PANTHER" id="PTHR12601">
    <property type="entry name" value="EUKARYOTIC TRANSLATION INITIATION FACTOR 3 SUBUNIT EIF-3"/>
    <property type="match status" value="1"/>
</dbReference>
<dbReference type="OrthoDB" id="1414216at2759"/>
<evidence type="ECO:0000256" key="4">
    <source>
        <dbReference type="SAM" id="MobiDB-lite"/>
    </source>
</evidence>
<dbReference type="InterPro" id="IPR033646">
    <property type="entry name" value="CLU-central"/>
</dbReference>
<dbReference type="GO" id="GO:0048312">
    <property type="term" value="P:intracellular distribution of mitochondria"/>
    <property type="evidence" value="ECO:0007669"/>
    <property type="project" value="TreeGrafter"/>
</dbReference>
<comment type="similarity">
    <text evidence="2">Belongs to the CLU family.</text>
</comment>
<dbReference type="SUPFAM" id="SSF103107">
    <property type="entry name" value="Hypothetical protein c14orf129, hspc210"/>
    <property type="match status" value="1"/>
</dbReference>
<dbReference type="InterPro" id="IPR027523">
    <property type="entry name" value="CLU_prot"/>
</dbReference>
<dbReference type="HAMAP" id="MF_03013">
    <property type="entry name" value="CLU"/>
    <property type="match status" value="1"/>
</dbReference>
<dbReference type="EMBL" id="AMCV02000016">
    <property type="protein sequence ID" value="TDZ20896.1"/>
    <property type="molecule type" value="Genomic_DNA"/>
</dbReference>
<comment type="function">
    <text evidence="2">mRNA-binding protein involved in proper cytoplasmic distribution of mitochondria.</text>
</comment>
<dbReference type="STRING" id="1213857.A0A484FSS1"/>
<evidence type="ECO:0000256" key="1">
    <source>
        <dbReference type="ARBA" id="ARBA00022490"/>
    </source>
</evidence>
<gene>
    <name evidence="2" type="primary">CLU1</name>
    <name evidence="2" type="synonym">TIF31</name>
    <name evidence="6" type="ORF">Cob_v006344</name>
</gene>
<dbReference type="Pfam" id="PF13374">
    <property type="entry name" value="TPR_10"/>
    <property type="match status" value="1"/>
</dbReference>
<dbReference type="Pfam" id="PF15044">
    <property type="entry name" value="CLU_N"/>
    <property type="match status" value="1"/>
</dbReference>
<comment type="subunit">
    <text evidence="2">May associate with the eukaryotic translation initiation factor 3 (eIF-3) complex.</text>
</comment>
<dbReference type="Gene3D" id="1.25.40.10">
    <property type="entry name" value="Tetratricopeptide repeat domain"/>
    <property type="match status" value="2"/>
</dbReference>
<feature type="region of interest" description="Disordered" evidence="4">
    <location>
        <begin position="1249"/>
        <end position="1309"/>
    </location>
</feature>
<dbReference type="PROSITE" id="PS50005">
    <property type="entry name" value="TPR"/>
    <property type="match status" value="1"/>
</dbReference>
<evidence type="ECO:0000256" key="2">
    <source>
        <dbReference type="HAMAP-Rule" id="MF_03013"/>
    </source>
</evidence>
<evidence type="ECO:0000256" key="3">
    <source>
        <dbReference type="PROSITE-ProRule" id="PRU00339"/>
    </source>
</evidence>
<sequence length="1309" mass="145429">MSQPEQLTGREDAVKETACSADPQNEAQPETSDVDQAFEALVTLTINLPHEPRQMQITISPQEQVHEVRQSIIDLPVAFQYTCFHLEHQGERINDFLPISDIKGLVENPQVTLVEDPYTEKEARIHLVRIRELIGAAGDRPDVVQGILPGTSLLDSVAPHVEDSVDEEPAPPASKEDSEEYTFGAHVPISILLPPATDEEAPKTIKSISVSPWNPPPCHLKQRGHLLYLVATTNEGEQHQITAHVGGFSVNKSSNSKFDPFPRPSPKGQSAHSLLTLLDLLSPSFSESFLRLQEFNNRKDPLATFQITNAIPSAPWIVPSSSSPLCAHVADWTRPQETYLISGADNTDTLRDWNEEFQSARELPKQTVQDRVFRERLMSKLFADYNDAATRGAVLVARGEVAPLNPTECKDAQIFVYNNVFFSFGADGVGTFTSEGGDEAARVATGKDVAGVRLVNQLDIDGLFTPATVVVDYLGKRIVGQSIVPGIFKQRDPGENQIDYGAVDGKDVVAADERFVPVFEQLSRALKVKKHAVWDKDGKRIELEASVETKGLMGTDGRKYVLDLYRVTPLDIYWLEEKFEDTQAEYPHRMAVLRPELIDTYGRRKMKAWVDEELTRRGQNGKAATKDASIDETGKLQQAASEEQIDETDEAEENDSESESDESDGESKPAQQVDGAPQPKETVGSDGLKSSEDLKNHIDLAKFQFSLNPDVFSGQDPQSDVEKIEMKEDEEEVRLACRYLREQAIPDLIRELVDCDISFPMDGQSLGRLLHKRGINIRYTGRVATLATDPRLQCLKDICVQDMVARSFKHVSAMYLRHLPAVFTSACIAHLLNCLVGFEFNSKPAANVDSALRSLYSDTDLSFETVTPESLRSSISEEVLKRFRYQLDEEWYARVKPLQLVREISLKLGFQLQAREYNFRSGPVNQAPATHATNGKPATTVRTNGDANKRKKKKAATARDATPTSLPPALPTTTFTPEDVANVVPIVKHSCPRSALAEEALEAGRISIMQNQRKLGQELLLESLSLHEQIYGILHPEVARVYNTLSMLYYQLDEKEAAVELARKAIVVSERTVGIDSAETLLNYLNLSLFLHQAGDSNGALVFAKHALKLWKIIYGPDHPDSITTINNGAVMLQHLKAYHESRLWFEESLRICESVFGKQSINAATLLFQLAQALALDQDSKGAVNRMRESYNIFLSELGPQDKNTKEAESWLEQLTQNAVSIAKHAKDAQARRLRAGIRFTPKGAPYEASAAAPRVSTAQTTHLDGSSQMDSRSIDELIKFIEGTDQQTNPKARSGRGNPKRRGKSSQ</sequence>
<dbReference type="InterPro" id="IPR019734">
    <property type="entry name" value="TPR_rpt"/>
</dbReference>
<comment type="caution">
    <text evidence="6">The sequence shown here is derived from an EMBL/GenBank/DDBJ whole genome shotgun (WGS) entry which is preliminary data.</text>
</comment>
<keyword evidence="1 2" id="KW-0963">Cytoplasm</keyword>
<dbReference type="CDD" id="cd15466">
    <property type="entry name" value="CLU-central"/>
    <property type="match status" value="1"/>
</dbReference>
<feature type="compositionally biased region" description="Acidic residues" evidence="4">
    <location>
        <begin position="643"/>
        <end position="664"/>
    </location>
</feature>
<keyword evidence="3" id="KW-0802">TPR repeat</keyword>
<dbReference type="PANTHER" id="PTHR12601:SF6">
    <property type="entry name" value="CLUSTERED MITOCHONDRIA PROTEIN HOMOLOG"/>
    <property type="match status" value="1"/>
</dbReference>
<dbReference type="SUPFAM" id="SSF48452">
    <property type="entry name" value="TPR-like"/>
    <property type="match status" value="2"/>
</dbReference>
<dbReference type="InterPro" id="IPR025697">
    <property type="entry name" value="CLU_dom"/>
</dbReference>
<comment type="subcellular location">
    <subcellularLocation>
        <location evidence="2">Cytoplasm</location>
    </subcellularLocation>
</comment>
<dbReference type="Pfam" id="PF13236">
    <property type="entry name" value="CLU"/>
    <property type="match status" value="1"/>
</dbReference>
<feature type="region of interest" description="Disordered" evidence="4">
    <location>
        <begin position="1"/>
        <end position="32"/>
    </location>
</feature>
<dbReference type="InterPro" id="IPR023231">
    <property type="entry name" value="GSKIP_dom_sf"/>
</dbReference>
<reference evidence="7" key="1">
    <citation type="journal article" date="2013" name="New Phytol.">
        <title>Comparative genomic and transcriptomic analyses reveal the hemibiotrophic stage shift of Colletotrichum fungi.</title>
        <authorList>
            <person name="Gan P."/>
            <person name="Ikeda K."/>
            <person name="Irieda H."/>
            <person name="Narusaka M."/>
            <person name="O'Connell R.J."/>
            <person name="Narusaka Y."/>
            <person name="Takano Y."/>
            <person name="Kubo Y."/>
            <person name="Shirasu K."/>
        </authorList>
    </citation>
    <scope>NUCLEOTIDE SEQUENCE [LARGE SCALE GENOMIC DNA]</scope>
    <source>
        <strain evidence="7">104-T / ATCC 96160 / CBS 514.97 / LARS 414 / MAFF 240422</strain>
    </source>
</reference>
<feature type="domain" description="Clu" evidence="5">
    <location>
        <begin position="331"/>
        <end position="575"/>
    </location>
</feature>
<feature type="region of interest" description="Disordered" evidence="4">
    <location>
        <begin position="617"/>
        <end position="691"/>
    </location>
</feature>
<dbReference type="Pfam" id="PF12807">
    <property type="entry name" value="eIF3_p135"/>
    <property type="match status" value="1"/>
</dbReference>
<dbReference type="PROSITE" id="PS51823">
    <property type="entry name" value="CLU"/>
    <property type="match status" value="1"/>
</dbReference>
<evidence type="ECO:0000313" key="7">
    <source>
        <dbReference type="Proteomes" id="UP000014480"/>
    </source>
</evidence>
<dbReference type="Proteomes" id="UP000014480">
    <property type="component" value="Unassembled WGS sequence"/>
</dbReference>
<evidence type="ECO:0000313" key="6">
    <source>
        <dbReference type="EMBL" id="TDZ20896.1"/>
    </source>
</evidence>
<feature type="region of interest" description="Disordered" evidence="4">
    <location>
        <begin position="924"/>
        <end position="974"/>
    </location>
</feature>
<protein>
    <recommendedName>
        <fullName evidence="2">Clustered mitochondria protein homolog</fullName>
    </recommendedName>
    <alternativeName>
        <fullName evidence="2">Protein TIF31 homolog</fullName>
    </alternativeName>
</protein>
<dbReference type="InterPro" id="IPR011990">
    <property type="entry name" value="TPR-like_helical_dom_sf"/>
</dbReference>
<feature type="compositionally biased region" description="Basic residues" evidence="4">
    <location>
        <begin position="1300"/>
        <end position="1309"/>
    </location>
</feature>